<dbReference type="Proteomes" id="UP000256269">
    <property type="component" value="Unassembled WGS sequence"/>
</dbReference>
<dbReference type="EMBL" id="QUNO01000003">
    <property type="protein sequence ID" value="REH51651.1"/>
    <property type="molecule type" value="Genomic_DNA"/>
</dbReference>
<proteinExistence type="predicted"/>
<sequence length="146" mass="14865">MTRRTRTALIAGAAAAALVAGGGVAYAVSAPTSTTTSTPAASAPAKAKHHKTLLGRVAHGEVTLDGKQHRVVDVQRGQVQSVSSTSISVKSDDGFTATYTVNGDTKVRKDGKSAAIGDVHNGDKVVIAATKANGTDTVNRLADRTK</sequence>
<keyword evidence="1" id="KW-0732">Signal</keyword>
<evidence type="ECO:0000313" key="3">
    <source>
        <dbReference type="Proteomes" id="UP000256269"/>
    </source>
</evidence>
<feature type="chain" id="PRO_5017615489" description="DUF5666 domain-containing protein" evidence="1">
    <location>
        <begin position="28"/>
        <end position="146"/>
    </location>
</feature>
<dbReference type="InterPro" id="IPR006311">
    <property type="entry name" value="TAT_signal"/>
</dbReference>
<dbReference type="AlphaFoldDB" id="A0A3E0HZ44"/>
<dbReference type="OrthoDB" id="3401874at2"/>
<feature type="signal peptide" evidence="1">
    <location>
        <begin position="1"/>
        <end position="27"/>
    </location>
</feature>
<evidence type="ECO:0008006" key="4">
    <source>
        <dbReference type="Google" id="ProtNLM"/>
    </source>
</evidence>
<dbReference type="RefSeq" id="WP_116173711.1">
    <property type="nucleotide sequence ID" value="NZ_CP144375.1"/>
</dbReference>
<protein>
    <recommendedName>
        <fullName evidence="4">DUF5666 domain-containing protein</fullName>
    </recommendedName>
</protein>
<name>A0A3E0HZ44_9PSEU</name>
<evidence type="ECO:0000313" key="2">
    <source>
        <dbReference type="EMBL" id="REH51651.1"/>
    </source>
</evidence>
<gene>
    <name evidence="2" type="ORF">BCF44_103100</name>
</gene>
<organism evidence="2 3">
    <name type="scientific">Kutzneria buriramensis</name>
    <dbReference type="NCBI Taxonomy" id="1045776"/>
    <lineage>
        <taxon>Bacteria</taxon>
        <taxon>Bacillati</taxon>
        <taxon>Actinomycetota</taxon>
        <taxon>Actinomycetes</taxon>
        <taxon>Pseudonocardiales</taxon>
        <taxon>Pseudonocardiaceae</taxon>
        <taxon>Kutzneria</taxon>
    </lineage>
</organism>
<dbReference type="PROSITE" id="PS51318">
    <property type="entry name" value="TAT"/>
    <property type="match status" value="1"/>
</dbReference>
<evidence type="ECO:0000256" key="1">
    <source>
        <dbReference type="SAM" id="SignalP"/>
    </source>
</evidence>
<reference evidence="2 3" key="1">
    <citation type="submission" date="2018-08" db="EMBL/GenBank/DDBJ databases">
        <title>Genomic Encyclopedia of Archaeal and Bacterial Type Strains, Phase II (KMG-II): from individual species to whole genera.</title>
        <authorList>
            <person name="Goeker M."/>
        </authorList>
    </citation>
    <scope>NUCLEOTIDE SEQUENCE [LARGE SCALE GENOMIC DNA]</scope>
    <source>
        <strain evidence="2 3">DSM 45791</strain>
    </source>
</reference>
<accession>A0A3E0HZ44</accession>
<keyword evidence="3" id="KW-1185">Reference proteome</keyword>
<comment type="caution">
    <text evidence="2">The sequence shown here is derived from an EMBL/GenBank/DDBJ whole genome shotgun (WGS) entry which is preliminary data.</text>
</comment>